<evidence type="ECO:0000256" key="1">
    <source>
        <dbReference type="ARBA" id="ARBA00004613"/>
    </source>
</evidence>
<dbReference type="Ensembl" id="ENSAPLT00020025203.1">
    <property type="protein sequence ID" value="ENSAPLP00020023344.1"/>
    <property type="gene ID" value="ENSAPLG00020016237.1"/>
</dbReference>
<evidence type="ECO:0000256" key="9">
    <source>
        <dbReference type="PIRNR" id="PIRNR001795"/>
    </source>
</evidence>
<accession>A0A8B9TM94</accession>
<keyword evidence="7" id="KW-0677">Repeat</keyword>
<comment type="similarity">
    <text evidence="2 9">Belongs to the TRH family.</text>
</comment>
<dbReference type="GO" id="GO:0042755">
    <property type="term" value="P:eating behavior"/>
    <property type="evidence" value="ECO:0007669"/>
    <property type="project" value="TreeGrafter"/>
</dbReference>
<comment type="subcellular location">
    <subcellularLocation>
        <location evidence="1">Secreted</location>
    </subcellularLocation>
</comment>
<dbReference type="GO" id="GO:0005576">
    <property type="term" value="C:extracellular region"/>
    <property type="evidence" value="ECO:0007669"/>
    <property type="project" value="UniProtKB-SubCell"/>
</dbReference>
<name>A0A8B9TM94_ANAPL</name>
<keyword evidence="5 9" id="KW-0372">Hormone</keyword>
<dbReference type="PANTHER" id="PTHR17530:SF2">
    <property type="entry name" value="PRO-THYROTROPIN-RELEASING HORMONE"/>
    <property type="match status" value="1"/>
</dbReference>
<dbReference type="Pfam" id="PF05438">
    <property type="entry name" value="TRH"/>
    <property type="match status" value="1"/>
</dbReference>
<dbReference type="GO" id="GO:0014050">
    <property type="term" value="P:negative regulation of glutamate secretion"/>
    <property type="evidence" value="ECO:0007669"/>
    <property type="project" value="TreeGrafter"/>
</dbReference>
<feature type="compositionally biased region" description="Basic residues" evidence="10">
    <location>
        <begin position="157"/>
        <end position="166"/>
    </location>
</feature>
<dbReference type="GO" id="GO:0008437">
    <property type="term" value="F:thyrotropin-releasing hormone activity"/>
    <property type="evidence" value="ECO:0007669"/>
    <property type="project" value="InterPro"/>
</dbReference>
<dbReference type="GO" id="GO:0030141">
    <property type="term" value="C:secretory granule"/>
    <property type="evidence" value="ECO:0007669"/>
    <property type="project" value="TreeGrafter"/>
</dbReference>
<feature type="region of interest" description="Disordered" evidence="10">
    <location>
        <begin position="88"/>
        <end position="120"/>
    </location>
</feature>
<proteinExistence type="inferred from homology"/>
<keyword evidence="6 9" id="KW-0732">Signal</keyword>
<evidence type="ECO:0000256" key="10">
    <source>
        <dbReference type="SAM" id="MobiDB-lite"/>
    </source>
</evidence>
<evidence type="ECO:0000313" key="12">
    <source>
        <dbReference type="Proteomes" id="UP000694400"/>
    </source>
</evidence>
<feature type="compositionally biased region" description="Polar residues" evidence="10">
    <location>
        <begin position="205"/>
        <end position="214"/>
    </location>
</feature>
<dbReference type="GO" id="GO:0009755">
    <property type="term" value="P:hormone-mediated signaling pathway"/>
    <property type="evidence" value="ECO:0007669"/>
    <property type="project" value="UniProtKB-UniRule"/>
</dbReference>
<feature type="chain" id="PRO_5034409023" description="Pro-thyrotropin-releasing hormone" evidence="9">
    <location>
        <begin position="24"/>
        <end position="247"/>
    </location>
</feature>
<reference evidence="11" key="2">
    <citation type="submission" date="2025-08" db="UniProtKB">
        <authorList>
            <consortium name="Ensembl"/>
        </authorList>
    </citation>
    <scope>IDENTIFICATION</scope>
</reference>
<keyword evidence="8" id="KW-0027">Amidation</keyword>
<feature type="region of interest" description="Disordered" evidence="10">
    <location>
        <begin position="153"/>
        <end position="247"/>
    </location>
</feature>
<feature type="compositionally biased region" description="Basic and acidic residues" evidence="10">
    <location>
        <begin position="175"/>
        <end position="193"/>
    </location>
</feature>
<dbReference type="GO" id="GO:0014054">
    <property type="term" value="P:positive regulation of gamma-aminobutyric acid secretion"/>
    <property type="evidence" value="ECO:0007669"/>
    <property type="project" value="TreeGrafter"/>
</dbReference>
<protein>
    <recommendedName>
        <fullName evidence="9">Pro-thyrotropin-releasing hormone</fullName>
    </recommendedName>
</protein>
<evidence type="ECO:0000256" key="8">
    <source>
        <dbReference type="ARBA" id="ARBA00022815"/>
    </source>
</evidence>
<feature type="compositionally biased region" description="Basic and acidic residues" evidence="10">
    <location>
        <begin position="219"/>
        <end position="233"/>
    </location>
</feature>
<keyword evidence="4" id="KW-0165">Cleavage on pair of basic residues</keyword>
<reference evidence="11" key="1">
    <citation type="submission" date="2019-08" db="EMBL/GenBank/DDBJ databases">
        <title>Three high-quality genomes provides insights into domestication of ducks.</title>
        <authorList>
            <person name="Hou Z.C."/>
            <person name="Zhu F."/>
            <person name="Yin Z.T."/>
            <person name="Zhang F."/>
        </authorList>
    </citation>
    <scope>NUCLEOTIDE SEQUENCE [LARGE SCALE GENOMIC DNA]</scope>
</reference>
<evidence type="ECO:0000313" key="11">
    <source>
        <dbReference type="Ensembl" id="ENSAPLP00020023344.1"/>
    </source>
</evidence>
<feature type="signal peptide" evidence="9">
    <location>
        <begin position="1"/>
        <end position="23"/>
    </location>
</feature>
<feature type="compositionally biased region" description="Basic and acidic residues" evidence="10">
    <location>
        <begin position="88"/>
        <end position="104"/>
    </location>
</feature>
<comment type="function">
    <text evidence="9">Functions as a regulator of the biosynthesis of TSH in the anterior pituitary gland and as a neurotransmitter/ neuromodulator in the central and peripheral nervous systems.</text>
</comment>
<keyword evidence="3 9" id="KW-0964">Secreted</keyword>
<dbReference type="Proteomes" id="UP000694400">
    <property type="component" value="Chromosome 10"/>
</dbReference>
<dbReference type="AlphaFoldDB" id="A0A8B9TM94"/>
<dbReference type="PANTHER" id="PTHR17530">
    <property type="entry name" value="PRO-THYROTROPIN-RELEASING HORMONE"/>
    <property type="match status" value="1"/>
</dbReference>
<evidence type="ECO:0000256" key="3">
    <source>
        <dbReference type="ARBA" id="ARBA00022525"/>
    </source>
</evidence>
<dbReference type="GO" id="GO:0032024">
    <property type="term" value="P:positive regulation of insulin secretion"/>
    <property type="evidence" value="ECO:0007669"/>
    <property type="project" value="TreeGrafter"/>
</dbReference>
<evidence type="ECO:0000256" key="6">
    <source>
        <dbReference type="ARBA" id="ARBA00022729"/>
    </source>
</evidence>
<evidence type="ECO:0000256" key="5">
    <source>
        <dbReference type="ARBA" id="ARBA00022702"/>
    </source>
</evidence>
<evidence type="ECO:0000256" key="2">
    <source>
        <dbReference type="ARBA" id="ARBA00010437"/>
    </source>
</evidence>
<evidence type="ECO:0000256" key="7">
    <source>
        <dbReference type="ARBA" id="ARBA00022737"/>
    </source>
</evidence>
<reference evidence="11" key="3">
    <citation type="submission" date="2025-09" db="UniProtKB">
        <authorList>
            <consortium name="Ensembl"/>
        </authorList>
    </citation>
    <scope>IDENTIFICATION</scope>
</reference>
<evidence type="ECO:0000256" key="4">
    <source>
        <dbReference type="ARBA" id="ARBA00022685"/>
    </source>
</evidence>
<dbReference type="PIRSF" id="PIRSF001795">
    <property type="entry name" value="TRH"/>
    <property type="match status" value="1"/>
</dbReference>
<organism evidence="11 12">
    <name type="scientific">Anas platyrhynchos</name>
    <name type="common">Mallard</name>
    <name type="synonym">Anas boschas</name>
    <dbReference type="NCBI Taxonomy" id="8839"/>
    <lineage>
        <taxon>Eukaryota</taxon>
        <taxon>Metazoa</taxon>
        <taxon>Chordata</taxon>
        <taxon>Craniata</taxon>
        <taxon>Vertebrata</taxon>
        <taxon>Euteleostomi</taxon>
        <taxon>Archelosauria</taxon>
        <taxon>Archosauria</taxon>
        <taxon>Dinosauria</taxon>
        <taxon>Saurischia</taxon>
        <taxon>Theropoda</taxon>
        <taxon>Coelurosauria</taxon>
        <taxon>Aves</taxon>
        <taxon>Neognathae</taxon>
        <taxon>Galloanserae</taxon>
        <taxon>Anseriformes</taxon>
        <taxon>Anatidae</taxon>
        <taxon>Anatinae</taxon>
        <taxon>Anas</taxon>
    </lineage>
</organism>
<dbReference type="InterPro" id="IPR008857">
    <property type="entry name" value="TRH"/>
</dbReference>
<dbReference type="GO" id="GO:0001692">
    <property type="term" value="P:histamine metabolic process"/>
    <property type="evidence" value="ECO:0007669"/>
    <property type="project" value="TreeGrafter"/>
</dbReference>
<sequence>MLSIQLPLLLLCLTLSGVCLNGGQPLPEASENMGRRPLDNILQRSDSFILQSVLKKAEKKEEMNKELNAPLPEWLSKRQHPGKRYISDLEKRQHPGKRDVKEEASYGDIQKRQHPGKREVEDDLASYLELKKRQHPGRRSLWDQHVDIPSHPGRGYLMHKHQHPSKRGWNDELDISDHDGEKRQHPGKRHWDTDNPDYAGPCDLQESSTCNTGSLWVDLPEKFSKDRVEEKRQHPGRRSTWESETEE</sequence>